<dbReference type="Proteomes" id="UP000557872">
    <property type="component" value="Unassembled WGS sequence"/>
</dbReference>
<dbReference type="GO" id="GO:0006213">
    <property type="term" value="P:pyrimidine nucleoside metabolic process"/>
    <property type="evidence" value="ECO:0007669"/>
    <property type="project" value="InterPro"/>
</dbReference>
<dbReference type="InterPro" id="IPR035902">
    <property type="entry name" value="Nuc_phospho_transferase"/>
</dbReference>
<dbReference type="InterPro" id="IPR036320">
    <property type="entry name" value="Glycosyl_Trfase_fam3_N_dom_sf"/>
</dbReference>
<dbReference type="Pfam" id="PF02885">
    <property type="entry name" value="Glycos_trans_3N"/>
    <property type="match status" value="1"/>
</dbReference>
<protein>
    <recommendedName>
        <fullName evidence="3">thymidine phosphorylase</fullName>
        <ecNumber evidence="3">2.4.2.4</ecNumber>
    </recommendedName>
</protein>
<evidence type="ECO:0000256" key="4">
    <source>
        <dbReference type="ARBA" id="ARBA00022676"/>
    </source>
</evidence>
<evidence type="ECO:0000256" key="1">
    <source>
        <dbReference type="ARBA" id="ARBA00006915"/>
    </source>
</evidence>
<accession>A0A851GS80</accession>
<dbReference type="GO" id="GO:0004645">
    <property type="term" value="F:1,4-alpha-oligoglucan phosphorylase activity"/>
    <property type="evidence" value="ECO:0007669"/>
    <property type="project" value="InterPro"/>
</dbReference>
<dbReference type="GO" id="GO:0006206">
    <property type="term" value="P:pyrimidine nucleobase metabolic process"/>
    <property type="evidence" value="ECO:0007669"/>
    <property type="project" value="InterPro"/>
</dbReference>
<evidence type="ECO:0000256" key="2">
    <source>
        <dbReference type="ARBA" id="ARBA00011738"/>
    </source>
</evidence>
<dbReference type="NCBIfam" id="TIGR02643">
    <property type="entry name" value="T_phosphoryl"/>
    <property type="match status" value="1"/>
</dbReference>
<dbReference type="RefSeq" id="WP_178934069.1">
    <property type="nucleotide sequence ID" value="NZ_JACBAZ010000008.1"/>
</dbReference>
<comment type="subunit">
    <text evidence="2">Homodimer.</text>
</comment>
<dbReference type="Gene3D" id="3.90.1170.30">
    <property type="entry name" value="Pyrimidine nucleoside phosphorylase-like, C-terminal domain"/>
    <property type="match status" value="1"/>
</dbReference>
<dbReference type="EMBL" id="JACBAZ010000008">
    <property type="protein sequence ID" value="NWK57094.1"/>
    <property type="molecule type" value="Genomic_DNA"/>
</dbReference>
<comment type="caution">
    <text evidence="8">The sequence shown here is derived from an EMBL/GenBank/DDBJ whole genome shotgun (WGS) entry which is preliminary data.</text>
</comment>
<organism evidence="8 9">
    <name type="scientific">Oceaniferula marina</name>
    <dbReference type="NCBI Taxonomy" id="2748318"/>
    <lineage>
        <taxon>Bacteria</taxon>
        <taxon>Pseudomonadati</taxon>
        <taxon>Verrucomicrobiota</taxon>
        <taxon>Verrucomicrobiia</taxon>
        <taxon>Verrucomicrobiales</taxon>
        <taxon>Verrucomicrobiaceae</taxon>
        <taxon>Oceaniferula</taxon>
    </lineage>
</organism>
<dbReference type="PIRSF" id="PIRSF000478">
    <property type="entry name" value="TP_PyNP"/>
    <property type="match status" value="1"/>
</dbReference>
<dbReference type="SUPFAM" id="SSF54680">
    <property type="entry name" value="Pyrimidine nucleoside phosphorylase C-terminal domain"/>
    <property type="match status" value="1"/>
</dbReference>
<dbReference type="Gene3D" id="1.20.970.10">
    <property type="entry name" value="Transferase, Pyrimidine Nucleoside Phosphorylase, Chain C"/>
    <property type="match status" value="1"/>
</dbReference>
<dbReference type="AlphaFoldDB" id="A0A851GS80"/>
<dbReference type="NCBIfam" id="NF004490">
    <property type="entry name" value="PRK05820.1"/>
    <property type="match status" value="1"/>
</dbReference>
<evidence type="ECO:0000256" key="5">
    <source>
        <dbReference type="ARBA" id="ARBA00022679"/>
    </source>
</evidence>
<dbReference type="InterPro" id="IPR017459">
    <property type="entry name" value="Glycosyl_Trfase_fam3_N_dom"/>
</dbReference>
<dbReference type="FunFam" id="3.40.1030.10:FF:000003">
    <property type="entry name" value="Pyrimidine-nucleoside phosphorylase"/>
    <property type="match status" value="1"/>
</dbReference>
<feature type="domain" description="Pyrimidine nucleoside phosphorylase C-terminal" evidence="7">
    <location>
        <begin position="350"/>
        <end position="422"/>
    </location>
</feature>
<comment type="catalytic activity">
    <reaction evidence="6">
        <text>thymidine + phosphate = 2-deoxy-alpha-D-ribose 1-phosphate + thymine</text>
        <dbReference type="Rhea" id="RHEA:16037"/>
        <dbReference type="ChEBI" id="CHEBI:17748"/>
        <dbReference type="ChEBI" id="CHEBI:17821"/>
        <dbReference type="ChEBI" id="CHEBI:43474"/>
        <dbReference type="ChEBI" id="CHEBI:57259"/>
        <dbReference type="EC" id="2.4.2.4"/>
    </reaction>
</comment>
<dbReference type="HAMAP" id="MF_01628">
    <property type="entry name" value="Thymid_phosp"/>
    <property type="match status" value="1"/>
</dbReference>
<dbReference type="GO" id="GO:0005829">
    <property type="term" value="C:cytosol"/>
    <property type="evidence" value="ECO:0007669"/>
    <property type="project" value="TreeGrafter"/>
</dbReference>
<keyword evidence="9" id="KW-1185">Reference proteome</keyword>
<gene>
    <name evidence="8" type="primary">deoA</name>
    <name evidence="8" type="ORF">HW115_15840</name>
</gene>
<dbReference type="Pfam" id="PF07831">
    <property type="entry name" value="PYNP_C"/>
    <property type="match status" value="1"/>
</dbReference>
<evidence type="ECO:0000313" key="8">
    <source>
        <dbReference type="EMBL" id="NWK57094.1"/>
    </source>
</evidence>
<dbReference type="InterPro" id="IPR000053">
    <property type="entry name" value="Thymidine/pyrmidine_PPase"/>
</dbReference>
<dbReference type="NCBIfam" id="TIGR02644">
    <property type="entry name" value="Y_phosphoryl"/>
    <property type="match status" value="1"/>
</dbReference>
<dbReference type="Gene3D" id="3.40.1030.10">
    <property type="entry name" value="Nucleoside phosphorylase/phosphoribosyltransferase catalytic domain"/>
    <property type="match status" value="1"/>
</dbReference>
<evidence type="ECO:0000259" key="7">
    <source>
        <dbReference type="SMART" id="SM00941"/>
    </source>
</evidence>
<dbReference type="InterPro" id="IPR018090">
    <property type="entry name" value="Pyrmidine_PPas_bac/euk"/>
</dbReference>
<evidence type="ECO:0000256" key="6">
    <source>
        <dbReference type="ARBA" id="ARBA00048550"/>
    </source>
</evidence>
<dbReference type="EC" id="2.4.2.4" evidence="3"/>
<sequence length="439" mass="46595">MMLPQEIIRKKRDQETLTPAEIESFVDGVTSAKVTDSQIAAFAMAVYFNGMNRREATALTLAMRDSGEVLDWKQQDLPGPIVDKHSTGGVGDGTSIMLGPMLAACGAFVPMISGRGLGHTGGTLDKLQSIPGYHVTPDKETFRRVVSQCGVAIIGQTAELAPADRRIYAVRDVTATVESIPLITASILSKKLAEGIDCLVMDVKSGNGAFMKDHLQSETLAKHITSVANAAGVKTSALVTDMNQCLGDNAGNALEIREAIHFLTGQHQNPRLKKVIMALGSELLQLSGLAPNNENAQQQLEQALQCGAAAETFANMCQQLGAPGDLLERHTSYLPSAPVIRPIFAKHPGVITSIDTRQLGLSIVGLGGGRSRPQDQINPAVGLSDIIQPGQVTDSPLATIHAQTEDDWQQAAKQIQQAITIGQQPPSPQPVILNTIASG</sequence>
<dbReference type="SUPFAM" id="SSF47648">
    <property type="entry name" value="Nucleoside phosphorylase/phosphoribosyltransferase N-terminal domain"/>
    <property type="match status" value="1"/>
</dbReference>
<comment type="similarity">
    <text evidence="1">Belongs to the thymidine/pyrimidine-nucleoside phosphorylase family.</text>
</comment>
<dbReference type="SUPFAM" id="SSF52418">
    <property type="entry name" value="Nucleoside phosphorylase/phosphoribosyltransferase catalytic domain"/>
    <property type="match status" value="1"/>
</dbReference>
<dbReference type="InterPro" id="IPR013102">
    <property type="entry name" value="PYNP_C"/>
</dbReference>
<dbReference type="InterPro" id="IPR036566">
    <property type="entry name" value="PYNP-like_C_sf"/>
</dbReference>
<dbReference type="SMART" id="SM00941">
    <property type="entry name" value="PYNP_C"/>
    <property type="match status" value="1"/>
</dbReference>
<dbReference type="InterPro" id="IPR013465">
    <property type="entry name" value="Thymidine_Pase"/>
</dbReference>
<reference evidence="8 9" key="1">
    <citation type="submission" date="2020-07" db="EMBL/GenBank/DDBJ databases">
        <title>Roseicoccus Jingziensis gen. nov., sp. nov., isolated from coastal seawater.</title>
        <authorList>
            <person name="Feng X."/>
        </authorList>
    </citation>
    <scope>NUCLEOTIDE SEQUENCE [LARGE SCALE GENOMIC DNA]</scope>
    <source>
        <strain evidence="8 9">N1E253</strain>
    </source>
</reference>
<keyword evidence="5 8" id="KW-0808">Transferase</keyword>
<dbReference type="PANTHER" id="PTHR10515:SF0">
    <property type="entry name" value="THYMIDINE PHOSPHORYLASE"/>
    <property type="match status" value="1"/>
</dbReference>
<dbReference type="PANTHER" id="PTHR10515">
    <property type="entry name" value="THYMIDINE PHOSPHORYLASE"/>
    <property type="match status" value="1"/>
</dbReference>
<keyword evidence="4 8" id="KW-0328">Glycosyltransferase</keyword>
<evidence type="ECO:0000313" key="9">
    <source>
        <dbReference type="Proteomes" id="UP000557872"/>
    </source>
</evidence>
<proteinExistence type="inferred from homology"/>
<name>A0A851GS80_9BACT</name>
<dbReference type="GO" id="GO:0009032">
    <property type="term" value="F:thymidine phosphorylase activity"/>
    <property type="evidence" value="ECO:0007669"/>
    <property type="project" value="UniProtKB-EC"/>
</dbReference>
<evidence type="ECO:0000256" key="3">
    <source>
        <dbReference type="ARBA" id="ARBA00011892"/>
    </source>
</evidence>
<dbReference type="Pfam" id="PF00591">
    <property type="entry name" value="Glycos_transf_3"/>
    <property type="match status" value="1"/>
</dbReference>
<dbReference type="InterPro" id="IPR000312">
    <property type="entry name" value="Glycosyl_Trfase_fam3"/>
</dbReference>